<sequence length="88" mass="10115">MSWLGQRTLPSWELPAIILCPTISLQTIALPLVFNPMIQNIYLPVSSEEMFPLLIKFTKRTAITNKPVHLGAEKQRENGLLAWCLRRR</sequence>
<evidence type="ECO:0000313" key="3">
    <source>
        <dbReference type="Proteomes" id="UP000297245"/>
    </source>
</evidence>
<keyword evidence="1" id="KW-0472">Membrane</keyword>
<evidence type="ECO:0000313" key="2">
    <source>
        <dbReference type="EMBL" id="THU75414.1"/>
    </source>
</evidence>
<dbReference type="AlphaFoldDB" id="A0A4S8KIX7"/>
<evidence type="ECO:0000256" key="1">
    <source>
        <dbReference type="SAM" id="Phobius"/>
    </source>
</evidence>
<reference evidence="2 3" key="1">
    <citation type="journal article" date="2019" name="Nat. Ecol. Evol.">
        <title>Megaphylogeny resolves global patterns of mushroom evolution.</title>
        <authorList>
            <person name="Varga T."/>
            <person name="Krizsan K."/>
            <person name="Foldi C."/>
            <person name="Dima B."/>
            <person name="Sanchez-Garcia M."/>
            <person name="Sanchez-Ramirez S."/>
            <person name="Szollosi G.J."/>
            <person name="Szarkandi J.G."/>
            <person name="Papp V."/>
            <person name="Albert L."/>
            <person name="Andreopoulos W."/>
            <person name="Angelini C."/>
            <person name="Antonin V."/>
            <person name="Barry K.W."/>
            <person name="Bougher N.L."/>
            <person name="Buchanan P."/>
            <person name="Buyck B."/>
            <person name="Bense V."/>
            <person name="Catcheside P."/>
            <person name="Chovatia M."/>
            <person name="Cooper J."/>
            <person name="Damon W."/>
            <person name="Desjardin D."/>
            <person name="Finy P."/>
            <person name="Geml J."/>
            <person name="Haridas S."/>
            <person name="Hughes K."/>
            <person name="Justo A."/>
            <person name="Karasinski D."/>
            <person name="Kautmanova I."/>
            <person name="Kiss B."/>
            <person name="Kocsube S."/>
            <person name="Kotiranta H."/>
            <person name="LaButti K.M."/>
            <person name="Lechner B.E."/>
            <person name="Liimatainen K."/>
            <person name="Lipzen A."/>
            <person name="Lukacs Z."/>
            <person name="Mihaltcheva S."/>
            <person name="Morgado L.N."/>
            <person name="Niskanen T."/>
            <person name="Noordeloos M.E."/>
            <person name="Ohm R.A."/>
            <person name="Ortiz-Santana B."/>
            <person name="Ovrebo C."/>
            <person name="Racz N."/>
            <person name="Riley R."/>
            <person name="Savchenko A."/>
            <person name="Shiryaev A."/>
            <person name="Soop K."/>
            <person name="Spirin V."/>
            <person name="Szebenyi C."/>
            <person name="Tomsovsky M."/>
            <person name="Tulloss R.E."/>
            <person name="Uehling J."/>
            <person name="Grigoriev I.V."/>
            <person name="Vagvolgyi C."/>
            <person name="Papp T."/>
            <person name="Martin F.M."/>
            <person name="Miettinen O."/>
            <person name="Hibbett D.S."/>
            <person name="Nagy L.G."/>
        </authorList>
    </citation>
    <scope>NUCLEOTIDE SEQUENCE [LARGE SCALE GENOMIC DNA]</scope>
    <source>
        <strain evidence="2 3">CBS 962.96</strain>
    </source>
</reference>
<organism evidence="2 3">
    <name type="scientific">Dendrothele bispora (strain CBS 962.96)</name>
    <dbReference type="NCBI Taxonomy" id="1314807"/>
    <lineage>
        <taxon>Eukaryota</taxon>
        <taxon>Fungi</taxon>
        <taxon>Dikarya</taxon>
        <taxon>Basidiomycota</taxon>
        <taxon>Agaricomycotina</taxon>
        <taxon>Agaricomycetes</taxon>
        <taxon>Agaricomycetidae</taxon>
        <taxon>Agaricales</taxon>
        <taxon>Agaricales incertae sedis</taxon>
        <taxon>Dendrothele</taxon>
    </lineage>
</organism>
<keyword evidence="3" id="KW-1185">Reference proteome</keyword>
<keyword evidence="1" id="KW-1133">Transmembrane helix</keyword>
<name>A0A4S8KIX7_DENBC</name>
<feature type="transmembrane region" description="Helical" evidence="1">
    <location>
        <begin position="12"/>
        <end position="34"/>
    </location>
</feature>
<dbReference type="Proteomes" id="UP000297245">
    <property type="component" value="Unassembled WGS sequence"/>
</dbReference>
<gene>
    <name evidence="2" type="ORF">K435DRAFT_880873</name>
</gene>
<keyword evidence="1" id="KW-0812">Transmembrane</keyword>
<accession>A0A4S8KIX7</accession>
<protein>
    <submittedName>
        <fullName evidence="2">Uncharacterized protein</fullName>
    </submittedName>
</protein>
<proteinExistence type="predicted"/>
<dbReference type="EMBL" id="ML182179">
    <property type="protein sequence ID" value="THU75414.1"/>
    <property type="molecule type" value="Genomic_DNA"/>
</dbReference>